<comment type="subcellular location">
    <subcellularLocation>
        <location evidence="1">Cell membrane</location>
        <topology evidence="1">Multi-pass membrane protein</topology>
    </subcellularLocation>
</comment>
<dbReference type="PROSITE" id="PS51012">
    <property type="entry name" value="ABC_TM2"/>
    <property type="match status" value="1"/>
</dbReference>
<dbReference type="AlphaFoldDB" id="A0A1S8SKP9"/>
<reference evidence="10 11" key="1">
    <citation type="submission" date="2016-05" db="EMBL/GenBank/DDBJ databases">
        <title>Microbial solvent formation.</title>
        <authorList>
            <person name="Poehlein A."/>
            <person name="Montoya Solano J.D."/>
            <person name="Flitsch S."/>
            <person name="Krabben P."/>
            <person name="Duerre P."/>
            <person name="Daniel R."/>
        </authorList>
    </citation>
    <scope>NUCLEOTIDE SEQUENCE [LARGE SCALE GENOMIC DNA]</scope>
    <source>
        <strain evidence="10 11">DSM 53</strain>
    </source>
</reference>
<name>A0A1S8SKP9_CLOBE</name>
<gene>
    <name evidence="10" type="primary">ybhS_1</name>
    <name evidence="10" type="ORF">CLBCK_02200</name>
</gene>
<feature type="transmembrane region" description="Helical" evidence="8">
    <location>
        <begin position="273"/>
        <end position="298"/>
    </location>
</feature>
<dbReference type="InterPro" id="IPR013525">
    <property type="entry name" value="ABC2_TM"/>
</dbReference>
<feature type="domain" description="ABC transmembrane type-2" evidence="9">
    <location>
        <begin position="133"/>
        <end position="357"/>
    </location>
</feature>
<comment type="similarity">
    <text evidence="2">Belongs to the ABC-2 integral membrane protein family.</text>
</comment>
<evidence type="ECO:0000259" key="9">
    <source>
        <dbReference type="PROSITE" id="PS51012"/>
    </source>
</evidence>
<dbReference type="RefSeq" id="WP_077837138.1">
    <property type="nucleotide sequence ID" value="NZ_JABTAE010000001.1"/>
</dbReference>
<keyword evidence="3" id="KW-0813">Transport</keyword>
<feature type="transmembrane region" description="Helical" evidence="8">
    <location>
        <begin position="244"/>
        <end position="266"/>
    </location>
</feature>
<dbReference type="Gene3D" id="3.40.1710.10">
    <property type="entry name" value="abc type-2 transporter like domain"/>
    <property type="match status" value="1"/>
</dbReference>
<dbReference type="InterPro" id="IPR047817">
    <property type="entry name" value="ABC2_TM_bact-type"/>
</dbReference>
<keyword evidence="6 8" id="KW-1133">Transmembrane helix</keyword>
<evidence type="ECO:0000256" key="2">
    <source>
        <dbReference type="ARBA" id="ARBA00007783"/>
    </source>
</evidence>
<keyword evidence="4" id="KW-1003">Cell membrane</keyword>
<protein>
    <submittedName>
        <fullName evidence="10">Inner membrane transport permease YbhS</fullName>
    </submittedName>
</protein>
<dbReference type="GO" id="GO:0005886">
    <property type="term" value="C:plasma membrane"/>
    <property type="evidence" value="ECO:0007669"/>
    <property type="project" value="UniProtKB-SubCell"/>
</dbReference>
<accession>A0A1S8SKP9</accession>
<dbReference type="GO" id="GO:0140359">
    <property type="term" value="F:ABC-type transporter activity"/>
    <property type="evidence" value="ECO:0007669"/>
    <property type="project" value="InterPro"/>
</dbReference>
<evidence type="ECO:0000313" key="11">
    <source>
        <dbReference type="Proteomes" id="UP000190973"/>
    </source>
</evidence>
<keyword evidence="5 8" id="KW-0812">Transmembrane</keyword>
<dbReference type="EMBL" id="LZZI01000003">
    <property type="protein sequence ID" value="OOM65844.1"/>
    <property type="molecule type" value="Genomic_DNA"/>
</dbReference>
<dbReference type="PANTHER" id="PTHR30294:SF29">
    <property type="entry name" value="MULTIDRUG ABC TRANSPORTER PERMEASE YBHS-RELATED"/>
    <property type="match status" value="1"/>
</dbReference>
<evidence type="ECO:0000256" key="3">
    <source>
        <dbReference type="ARBA" id="ARBA00022448"/>
    </source>
</evidence>
<feature type="transmembrane region" description="Helical" evidence="8">
    <location>
        <begin position="166"/>
        <end position="188"/>
    </location>
</feature>
<evidence type="ECO:0000313" key="10">
    <source>
        <dbReference type="EMBL" id="OOM65844.1"/>
    </source>
</evidence>
<feature type="transmembrane region" description="Helical" evidence="8">
    <location>
        <begin position="332"/>
        <end position="354"/>
    </location>
</feature>
<dbReference type="InterPro" id="IPR051449">
    <property type="entry name" value="ABC-2_transporter_component"/>
</dbReference>
<evidence type="ECO:0000256" key="8">
    <source>
        <dbReference type="SAM" id="Phobius"/>
    </source>
</evidence>
<dbReference type="Proteomes" id="UP000190973">
    <property type="component" value="Unassembled WGS sequence"/>
</dbReference>
<evidence type="ECO:0000256" key="4">
    <source>
        <dbReference type="ARBA" id="ARBA00022475"/>
    </source>
</evidence>
<feature type="transmembrane region" description="Helical" evidence="8">
    <location>
        <begin position="208"/>
        <end position="232"/>
    </location>
</feature>
<evidence type="ECO:0000256" key="6">
    <source>
        <dbReference type="ARBA" id="ARBA00022989"/>
    </source>
</evidence>
<evidence type="ECO:0000256" key="1">
    <source>
        <dbReference type="ARBA" id="ARBA00004651"/>
    </source>
</evidence>
<evidence type="ECO:0000256" key="5">
    <source>
        <dbReference type="ARBA" id="ARBA00022692"/>
    </source>
</evidence>
<evidence type="ECO:0000256" key="7">
    <source>
        <dbReference type="ARBA" id="ARBA00023136"/>
    </source>
</evidence>
<keyword evidence="7 8" id="KW-0472">Membrane</keyword>
<proteinExistence type="inferred from homology"/>
<dbReference type="Pfam" id="PF12698">
    <property type="entry name" value="ABC2_membrane_3"/>
    <property type="match status" value="1"/>
</dbReference>
<sequence>MRALIYVVKKELLLWFRNKGTFCIGFISPIVILLLTVLMFGLNSSFSIGLLIKDKGQYGQEMAGIIREDSSWKVITENEGESRNLYDSGRIFLIITIPENFSETITANKKAALDYELNNSFSDVTKNARLRIDNSVNKFNMNVLGIDVPQVKFYGLLPEDIPRTSYLAVGAIVYALIFGGIINGGFLVSREWEEETIKEILLCRSSSLIVIGGKMLSAIIMTLINAAFVWLVSSLLFGVKFQGSVILCTIFILITTISQVGLGVFLGTSLRRFVLLVPPAGILGVGGFFLCGGFSHYLQLPEISRLVAKYIPLTYAFDAVQKTFHSNITRGLVLDLAVLIICTIVLLIASVFSLKKELKCV</sequence>
<feature type="transmembrane region" description="Helical" evidence="8">
    <location>
        <begin position="21"/>
        <end position="42"/>
    </location>
</feature>
<dbReference type="PANTHER" id="PTHR30294">
    <property type="entry name" value="MEMBRANE COMPONENT OF ABC TRANSPORTER YHHJ-RELATED"/>
    <property type="match status" value="1"/>
</dbReference>
<organism evidence="10 11">
    <name type="scientific">Clostridium beijerinckii</name>
    <name type="common">Clostridium MP</name>
    <dbReference type="NCBI Taxonomy" id="1520"/>
    <lineage>
        <taxon>Bacteria</taxon>
        <taxon>Bacillati</taxon>
        <taxon>Bacillota</taxon>
        <taxon>Clostridia</taxon>
        <taxon>Eubacteriales</taxon>
        <taxon>Clostridiaceae</taxon>
        <taxon>Clostridium</taxon>
    </lineage>
</organism>
<comment type="caution">
    <text evidence="10">The sequence shown here is derived from an EMBL/GenBank/DDBJ whole genome shotgun (WGS) entry which is preliminary data.</text>
</comment>